<dbReference type="InterPro" id="IPR017937">
    <property type="entry name" value="Thioredoxin_CS"/>
</dbReference>
<dbReference type="EMBL" id="CAJHNH020002354">
    <property type="protein sequence ID" value="CAG5126413.1"/>
    <property type="molecule type" value="Genomic_DNA"/>
</dbReference>
<dbReference type="GO" id="GO:0006457">
    <property type="term" value="P:protein folding"/>
    <property type="evidence" value="ECO:0007669"/>
    <property type="project" value="TreeGrafter"/>
</dbReference>
<dbReference type="NCBIfam" id="TIGR01126">
    <property type="entry name" value="pdi_dom"/>
    <property type="match status" value="2"/>
</dbReference>
<evidence type="ECO:0000256" key="8">
    <source>
        <dbReference type="ARBA" id="ARBA00023157"/>
    </source>
</evidence>
<dbReference type="PRINTS" id="PR00421">
    <property type="entry name" value="THIOREDOXIN"/>
</dbReference>
<evidence type="ECO:0000313" key="15">
    <source>
        <dbReference type="EMBL" id="CAG5126413.1"/>
    </source>
</evidence>
<evidence type="ECO:0000256" key="12">
    <source>
        <dbReference type="RuleBase" id="RU004208"/>
    </source>
</evidence>
<dbReference type="Pfam" id="PF00085">
    <property type="entry name" value="Thioredoxin"/>
    <property type="match status" value="2"/>
</dbReference>
<proteinExistence type="inferred from homology"/>
<feature type="non-terminal residue" evidence="15">
    <location>
        <position position="1"/>
    </location>
</feature>
<dbReference type="InterPro" id="IPR013766">
    <property type="entry name" value="Thioredoxin_domain"/>
</dbReference>
<protein>
    <recommendedName>
        <fullName evidence="4 13">Protein disulfide-isomerase</fullName>
        <ecNumber evidence="4 13">5.3.4.1</ecNumber>
    </recommendedName>
</protein>
<keyword evidence="16" id="KW-1185">Reference proteome</keyword>
<evidence type="ECO:0000256" key="1">
    <source>
        <dbReference type="ARBA" id="ARBA00001182"/>
    </source>
</evidence>
<dbReference type="FunFam" id="3.40.30.10:FF:000030">
    <property type="entry name" value="Protein disulfide-isomerase"/>
    <property type="match status" value="1"/>
</dbReference>
<dbReference type="EC" id="5.3.4.1" evidence="4 13"/>
<dbReference type="Pfam" id="PF13848">
    <property type="entry name" value="Thioredoxin_6"/>
    <property type="match status" value="1"/>
</dbReference>
<dbReference type="SUPFAM" id="SSF52833">
    <property type="entry name" value="Thioredoxin-like"/>
    <property type="match status" value="4"/>
</dbReference>
<feature type="disulfide bond" description="Redox-active" evidence="11">
    <location>
        <begin position="53"/>
        <end position="56"/>
    </location>
</feature>
<evidence type="ECO:0000256" key="4">
    <source>
        <dbReference type="ARBA" id="ARBA00012723"/>
    </source>
</evidence>
<accession>A0A8S3ZAR6</accession>
<dbReference type="FunFam" id="3.40.30.10:FF:000027">
    <property type="entry name" value="protein disulfide-isomerase A2"/>
    <property type="match status" value="1"/>
</dbReference>
<comment type="caution">
    <text evidence="15">The sequence shown here is derived from an EMBL/GenBank/DDBJ whole genome shotgun (WGS) entry which is preliminary data.</text>
</comment>
<evidence type="ECO:0000256" key="11">
    <source>
        <dbReference type="PIRSR" id="PIRSR605792-51"/>
    </source>
</evidence>
<dbReference type="PROSITE" id="PS00194">
    <property type="entry name" value="THIOREDOXIN_1"/>
    <property type="match status" value="2"/>
</dbReference>
<organism evidence="15 16">
    <name type="scientific">Candidula unifasciata</name>
    <dbReference type="NCBI Taxonomy" id="100452"/>
    <lineage>
        <taxon>Eukaryota</taxon>
        <taxon>Metazoa</taxon>
        <taxon>Spiralia</taxon>
        <taxon>Lophotrochozoa</taxon>
        <taxon>Mollusca</taxon>
        <taxon>Gastropoda</taxon>
        <taxon>Heterobranchia</taxon>
        <taxon>Euthyneura</taxon>
        <taxon>Panpulmonata</taxon>
        <taxon>Eupulmonata</taxon>
        <taxon>Stylommatophora</taxon>
        <taxon>Helicina</taxon>
        <taxon>Helicoidea</taxon>
        <taxon>Geomitridae</taxon>
        <taxon>Candidula</taxon>
    </lineage>
</organism>
<dbReference type="OrthoDB" id="72053at2759"/>
<comment type="similarity">
    <text evidence="3 12">Belongs to the protein disulfide isomerase family.</text>
</comment>
<evidence type="ECO:0000256" key="2">
    <source>
        <dbReference type="ARBA" id="ARBA00004319"/>
    </source>
</evidence>
<dbReference type="CDD" id="cd02982">
    <property type="entry name" value="PDI_b'_family"/>
    <property type="match status" value="1"/>
</dbReference>
<dbReference type="NCBIfam" id="TIGR01130">
    <property type="entry name" value="ER_PDI_fam"/>
    <property type="match status" value="1"/>
</dbReference>
<comment type="catalytic activity">
    <reaction evidence="1 13">
        <text>Catalyzes the rearrangement of -S-S- bonds in proteins.</text>
        <dbReference type="EC" id="5.3.4.1"/>
    </reaction>
</comment>
<dbReference type="CDD" id="cd02961">
    <property type="entry name" value="PDI_a_family"/>
    <property type="match status" value="1"/>
</dbReference>
<dbReference type="FunFam" id="3.40.30.10:FF:000023">
    <property type="entry name" value="Protein disulfide-isomerase"/>
    <property type="match status" value="1"/>
</dbReference>
<feature type="domain" description="Thioredoxin" evidence="14">
    <location>
        <begin position="341"/>
        <end position="469"/>
    </location>
</feature>
<dbReference type="Gene3D" id="3.40.30.10">
    <property type="entry name" value="Glutaredoxin"/>
    <property type="match status" value="4"/>
</dbReference>
<dbReference type="Proteomes" id="UP000678393">
    <property type="component" value="Unassembled WGS sequence"/>
</dbReference>
<sequence>MIRLAFFGLAIVLCVSAGGIDEEDNVLVLTKGNFKEAIKDNEYVLVEFYAPWCGHCKSLAPEYSKAAGQLKEEGSAIKLAKVDATSEPELAEEYGIRGYPTLKFFRNGTPSEYAGGRQAAEIVSWLLKKTGPPATVLNSKAETDAFKESGEVVVVGFFKDQESPEAKEFLKVASALDDVRFGITSNSDVFADNKVDKDTVVIFKKFDEGRSVYDGELNENEIRLFISANKLPLVIEFTQESAQKIFGGEGKNHLLLFLKKEGNEPAIKDYGVVAKDYKGKVLFIFLDTEKEDNARIMEFFGLKPEEVPAVRLITLAEDMTKYKPTSEGVDADTIRKFVNDFLEGKLRPHLMSAELKDDWNKGPVWELVSSNFKEVVTDKSKAVLVEFYAPWCGHCKQLVPIYEELGQHYKDNDNIVIAKMDATANEVEDVKVTSFPTLKYFPANRDEIIDYNGARTLNDFIKFLDSDGKEGAGTTE</sequence>
<dbReference type="InterPro" id="IPR005788">
    <property type="entry name" value="PDI_thioredoxin-like_dom"/>
</dbReference>
<dbReference type="PANTHER" id="PTHR18929:SF240">
    <property type="entry name" value="PROTEIN DISULFIDE-ISOMERASE"/>
    <property type="match status" value="1"/>
</dbReference>
<evidence type="ECO:0000256" key="6">
    <source>
        <dbReference type="ARBA" id="ARBA00022737"/>
    </source>
</evidence>
<reference evidence="15" key="1">
    <citation type="submission" date="2021-04" db="EMBL/GenBank/DDBJ databases">
        <authorList>
            <consortium name="Molecular Ecology Group"/>
        </authorList>
    </citation>
    <scope>NUCLEOTIDE SEQUENCE</scope>
</reference>
<dbReference type="GO" id="GO:0005788">
    <property type="term" value="C:endoplasmic reticulum lumen"/>
    <property type="evidence" value="ECO:0007669"/>
    <property type="project" value="UniProtKB-SubCell"/>
</dbReference>
<name>A0A8S3ZAR6_9EUPU</name>
<evidence type="ECO:0000256" key="13">
    <source>
        <dbReference type="RuleBase" id="RU361130"/>
    </source>
</evidence>
<feature type="signal peptide" evidence="13">
    <location>
        <begin position="1"/>
        <end position="17"/>
    </location>
</feature>
<keyword evidence="10 11" id="KW-0676">Redox-active center</keyword>
<dbReference type="FunFam" id="3.40.30.10:FF:000042">
    <property type="entry name" value="protein disulfide-isomerase A2"/>
    <property type="match status" value="1"/>
</dbReference>
<keyword evidence="9 13" id="KW-0413">Isomerase</keyword>
<evidence type="ECO:0000256" key="9">
    <source>
        <dbReference type="ARBA" id="ARBA00023235"/>
    </source>
</evidence>
<comment type="subcellular location">
    <subcellularLocation>
        <location evidence="2">Endoplasmic reticulum lumen</location>
    </subcellularLocation>
</comment>
<dbReference type="InterPro" id="IPR036249">
    <property type="entry name" value="Thioredoxin-like_sf"/>
</dbReference>
<keyword evidence="5 13" id="KW-0732">Signal</keyword>
<dbReference type="GO" id="GO:0034976">
    <property type="term" value="P:response to endoplasmic reticulum stress"/>
    <property type="evidence" value="ECO:0007669"/>
    <property type="project" value="TreeGrafter"/>
</dbReference>
<dbReference type="InterPro" id="IPR005792">
    <property type="entry name" value="Prot_disulphide_isomerase"/>
</dbReference>
<evidence type="ECO:0000256" key="7">
    <source>
        <dbReference type="ARBA" id="ARBA00022824"/>
    </source>
</evidence>
<keyword evidence="7" id="KW-0256">Endoplasmic reticulum</keyword>
<dbReference type="AlphaFoldDB" id="A0A8S3ZAR6"/>
<gene>
    <name evidence="15" type="ORF">CUNI_LOCUS11971</name>
</gene>
<feature type="disulfide bond" description="Redox-active" evidence="11">
    <location>
        <begin position="392"/>
        <end position="395"/>
    </location>
</feature>
<dbReference type="CDD" id="cd02981">
    <property type="entry name" value="PDI_b_family"/>
    <property type="match status" value="1"/>
</dbReference>
<evidence type="ECO:0000313" key="16">
    <source>
        <dbReference type="Proteomes" id="UP000678393"/>
    </source>
</evidence>
<dbReference type="CDD" id="cd02995">
    <property type="entry name" value="PDI_a_PDI_a'_C"/>
    <property type="match status" value="1"/>
</dbReference>
<keyword evidence="6" id="KW-0677">Repeat</keyword>
<evidence type="ECO:0000256" key="10">
    <source>
        <dbReference type="ARBA" id="ARBA00023284"/>
    </source>
</evidence>
<feature type="chain" id="PRO_5035967383" description="Protein disulfide-isomerase" evidence="13">
    <location>
        <begin position="18"/>
        <end position="476"/>
    </location>
</feature>
<dbReference type="PANTHER" id="PTHR18929">
    <property type="entry name" value="PROTEIN DISULFIDE ISOMERASE"/>
    <property type="match status" value="1"/>
</dbReference>
<dbReference type="GO" id="GO:0003756">
    <property type="term" value="F:protein disulfide isomerase activity"/>
    <property type="evidence" value="ECO:0007669"/>
    <property type="project" value="UniProtKB-EC"/>
</dbReference>
<keyword evidence="8 11" id="KW-1015">Disulfide bond</keyword>
<evidence type="ECO:0000256" key="3">
    <source>
        <dbReference type="ARBA" id="ARBA00006347"/>
    </source>
</evidence>
<feature type="domain" description="Thioredoxin" evidence="14">
    <location>
        <begin position="16"/>
        <end position="131"/>
    </location>
</feature>
<evidence type="ECO:0000256" key="5">
    <source>
        <dbReference type="ARBA" id="ARBA00022729"/>
    </source>
</evidence>
<dbReference type="PROSITE" id="PS51352">
    <property type="entry name" value="THIOREDOXIN_2"/>
    <property type="match status" value="2"/>
</dbReference>
<evidence type="ECO:0000259" key="14">
    <source>
        <dbReference type="PROSITE" id="PS51352"/>
    </source>
</evidence>